<reference evidence="2 3" key="1">
    <citation type="submission" date="2023-10" db="EMBL/GenBank/DDBJ databases">
        <title>Noviherbaspirillum sp. CPCC 100848 genome assembly.</title>
        <authorList>
            <person name="Li X.Y."/>
            <person name="Fang X.M."/>
        </authorList>
    </citation>
    <scope>NUCLEOTIDE SEQUENCE [LARGE SCALE GENOMIC DNA]</scope>
    <source>
        <strain evidence="2 3">CPCC 100848</strain>
    </source>
</reference>
<keyword evidence="3" id="KW-1185">Reference proteome</keyword>
<proteinExistence type="predicted"/>
<organism evidence="2 3">
    <name type="scientific">Noviherbaspirillum album</name>
    <dbReference type="NCBI Taxonomy" id="3080276"/>
    <lineage>
        <taxon>Bacteria</taxon>
        <taxon>Pseudomonadati</taxon>
        <taxon>Pseudomonadota</taxon>
        <taxon>Betaproteobacteria</taxon>
        <taxon>Burkholderiales</taxon>
        <taxon>Oxalobacteraceae</taxon>
        <taxon>Noviherbaspirillum</taxon>
    </lineage>
</organism>
<evidence type="ECO:0000313" key="2">
    <source>
        <dbReference type="EMBL" id="MEC4723511.1"/>
    </source>
</evidence>
<name>A0ABU6JIN5_9BURK</name>
<dbReference type="RefSeq" id="WP_326510125.1">
    <property type="nucleotide sequence ID" value="NZ_JAWIIV010000057.1"/>
</dbReference>
<dbReference type="Proteomes" id="UP001352263">
    <property type="component" value="Unassembled WGS sequence"/>
</dbReference>
<comment type="caution">
    <text evidence="2">The sequence shown here is derived from an EMBL/GenBank/DDBJ whole genome shotgun (WGS) entry which is preliminary data.</text>
</comment>
<feature type="region of interest" description="Disordered" evidence="1">
    <location>
        <begin position="82"/>
        <end position="104"/>
    </location>
</feature>
<dbReference type="EMBL" id="JAWIIV010000057">
    <property type="protein sequence ID" value="MEC4723511.1"/>
    <property type="molecule type" value="Genomic_DNA"/>
</dbReference>
<gene>
    <name evidence="2" type="ORF">RY831_30690</name>
</gene>
<accession>A0ABU6JIN5</accession>
<evidence type="ECO:0000313" key="3">
    <source>
        <dbReference type="Proteomes" id="UP001352263"/>
    </source>
</evidence>
<sequence>MMAGMLSSAFRRIQAVCGCVSDNQAEEAEHVARNADRGSPTVGHQAASASVREPARVQSMSAGSASRQKIYNQLALASSRHSVSGVADSAGPSRIPRLPSPEGSAHSLQQITLAHRRSTLFGQRNPVEVMSEKYMTNPDSFVGSFQSENYPITPEEKTAFATLALQAGKQWEPLRQNFKMFGFTREEQLNLLTDAIRTSPLRRPPRLPGIQGLGEMEQEDSLVLLRELAKKGAQGVFANLESLPVKEPSARAEILADMIHGEQDVTELSRNMRRLGLSDEDKRSVLAHYLKQRCFPAIRGATWNERSSKVVGRVHEVAGTARLLVAELSRNMDQGAEFEANAERYGITVPGLAMLLDKARNEEDALERRRITLLAWRAVILFMHPSIEEAFHGTSQQAANNGLQQLFLSTLKQIIDFSEQKHGESLLTCLASCMLDENLRQKFVAASEKLGSRRHTVLLVPILVQLASLPNADQGVMEKLERLLYMREFRDQLKCKPIFDCFLSLLQPPLDADRANRLLGVITAGVPQEGRLTSGHCKDFISAVQSLTALLDLRATSYADIASLANNHLNRLDRNSRIESVLTEVLHEILGRSNAKESKGESMDDFASRMQSYLSSTRDRNALISHIVRLYVGLAATSEKKQKIFQLLNRYIDSAILDTDPAAFSRARNDLSMSEHLTKASDINPAALRKWFDMSLEEPANLDSLAPKGKRNLDKWKLQFKQDPEDYFLCGTEVPASCLNVYGQATHAPSLMGIVMQGRSRLLALKSPDDRLQARILVRLGIDSAANNLVMHMARPYAQVGVPEDYLVRLSQFGLRIANEIGVPLVSHIEEISGDEEYPNSLQFYPDAAVSEEVDVNGLGNEDCSEGFVLEGARYVKVTNETA</sequence>
<protein>
    <submittedName>
        <fullName evidence="2">Uncharacterized protein</fullName>
    </submittedName>
</protein>
<evidence type="ECO:0000256" key="1">
    <source>
        <dbReference type="SAM" id="MobiDB-lite"/>
    </source>
</evidence>
<feature type="region of interest" description="Disordered" evidence="1">
    <location>
        <begin position="32"/>
        <end position="64"/>
    </location>
</feature>